<dbReference type="HOGENOM" id="CLU_013364_5_0_1"/>
<dbReference type="InterPro" id="IPR000073">
    <property type="entry name" value="AB_hydrolase_1"/>
</dbReference>
<feature type="domain" description="Peptidase S33 tripeptidyl aminopeptidase-like C-terminal" evidence="5">
    <location>
        <begin position="463"/>
        <end position="556"/>
    </location>
</feature>
<dbReference type="Gene3D" id="3.40.50.1820">
    <property type="entry name" value="alpha/beta hydrolase"/>
    <property type="match status" value="1"/>
</dbReference>
<evidence type="ECO:0000313" key="8">
    <source>
        <dbReference type="Proteomes" id="UP000006039"/>
    </source>
</evidence>
<keyword evidence="3" id="KW-0732">Signal</keyword>
<evidence type="ECO:0000256" key="3">
    <source>
        <dbReference type="SAM" id="SignalP"/>
    </source>
</evidence>
<evidence type="ECO:0000259" key="5">
    <source>
        <dbReference type="Pfam" id="PF08386"/>
    </source>
</evidence>
<evidence type="ECO:0000259" key="4">
    <source>
        <dbReference type="Pfam" id="PF00561"/>
    </source>
</evidence>
<dbReference type="PANTHER" id="PTHR43248:SF25">
    <property type="entry name" value="AB HYDROLASE-1 DOMAIN-CONTAINING PROTEIN-RELATED"/>
    <property type="match status" value="1"/>
</dbReference>
<keyword evidence="8" id="KW-1185">Reference proteome</keyword>
<dbReference type="VEuPathDB" id="FungiDB:GGTG_04194"/>
<dbReference type="EMBL" id="GL385396">
    <property type="protein sequence ID" value="EJT79105.1"/>
    <property type="molecule type" value="Genomic_DNA"/>
</dbReference>
<sequence length="563" mass="59826">MITIVALAALLPVLVTEVDAFAAPVPYYRHRIISRAAVTQGNGNGTGTGTIIWGDCDPGLVKAADLPIKCAELVVPLDYTAPPSPNATATHTLELVRVQAATQPARGSVLFNFGGPGSEGLRSLATSAQFYRNLTGGAHDLIGFNPRGTSLKYLPFSCYGSDLDRALAILSGMSASGGPYLDSSDVQPGRTWATAKVFADACADKTAETTAGFVGTAFVARDIMRIVDALGQGELVNFYGISYGTVLGATLAAMFPDRIGRMVIDGVLNPHEYYHNLIDTEWMSGTDESFRRILAECVKAGPARCALAGRNNGAATASQIEKDIYGLFERLKHSPLPLPQSLVNYASAPAAVVDYSNLKGLVFSTLYVPAFFPKMAAGLDALLRWDGDSTNVDVASFGDWRDELTAAFAGVVSNEALQGIRCGDKDPATRAGIRTLEDAMPAIERVASLSRLMGNGSIHGSITMPCARWRLNGARERYNGDFRVRTKYPVLVVNPTWDPVTPLVSAKNVSAGFEGSVLLQRDGFGHSSVAERSACSEGAIGAYFSEGKLPTHGTVCKPDKPVF</sequence>
<dbReference type="InterPro" id="IPR051601">
    <property type="entry name" value="Serine_prot/Carboxylest_S33"/>
</dbReference>
<dbReference type="GO" id="GO:0016787">
    <property type="term" value="F:hydrolase activity"/>
    <property type="evidence" value="ECO:0007669"/>
    <property type="project" value="UniProtKB-KW"/>
</dbReference>
<dbReference type="Pfam" id="PF08386">
    <property type="entry name" value="Abhydrolase_4"/>
    <property type="match status" value="1"/>
</dbReference>
<reference evidence="6" key="2">
    <citation type="submission" date="2010-07" db="EMBL/GenBank/DDBJ databases">
        <authorList>
            <consortium name="The Broad Institute Genome Sequencing Platform"/>
            <consortium name="Broad Institute Genome Sequencing Center for Infectious Disease"/>
            <person name="Ma L.-J."/>
            <person name="Dead R."/>
            <person name="Young S."/>
            <person name="Zeng Q."/>
            <person name="Koehrsen M."/>
            <person name="Alvarado L."/>
            <person name="Berlin A."/>
            <person name="Chapman S.B."/>
            <person name="Chen Z."/>
            <person name="Freedman E."/>
            <person name="Gellesch M."/>
            <person name="Goldberg J."/>
            <person name="Griggs A."/>
            <person name="Gujja S."/>
            <person name="Heilman E.R."/>
            <person name="Heiman D."/>
            <person name="Hepburn T."/>
            <person name="Howarth C."/>
            <person name="Jen D."/>
            <person name="Larson L."/>
            <person name="Mehta T."/>
            <person name="Neiman D."/>
            <person name="Pearson M."/>
            <person name="Roberts A."/>
            <person name="Saif S."/>
            <person name="Shea T."/>
            <person name="Shenoy N."/>
            <person name="Sisk P."/>
            <person name="Stolte C."/>
            <person name="Sykes S."/>
            <person name="Walk T."/>
            <person name="White J."/>
            <person name="Yandava C."/>
            <person name="Haas B."/>
            <person name="Nusbaum C."/>
            <person name="Birren B."/>
        </authorList>
    </citation>
    <scope>NUCLEOTIDE SEQUENCE</scope>
    <source>
        <strain evidence="6">R3-111a-1</strain>
    </source>
</reference>
<dbReference type="OrthoDB" id="425534at2759"/>
<reference evidence="6" key="3">
    <citation type="submission" date="2010-09" db="EMBL/GenBank/DDBJ databases">
        <title>Annotation of Gaeumannomyces graminis var. tritici R3-111a-1.</title>
        <authorList>
            <consortium name="The Broad Institute Genome Sequencing Platform"/>
            <person name="Ma L.-J."/>
            <person name="Dead R."/>
            <person name="Young S.K."/>
            <person name="Zeng Q."/>
            <person name="Gargeya S."/>
            <person name="Fitzgerald M."/>
            <person name="Haas B."/>
            <person name="Abouelleil A."/>
            <person name="Alvarado L."/>
            <person name="Arachchi H.M."/>
            <person name="Berlin A."/>
            <person name="Brown A."/>
            <person name="Chapman S.B."/>
            <person name="Chen Z."/>
            <person name="Dunbar C."/>
            <person name="Freedman E."/>
            <person name="Gearin G."/>
            <person name="Gellesch M."/>
            <person name="Goldberg J."/>
            <person name="Griggs A."/>
            <person name="Gujja S."/>
            <person name="Heiman D."/>
            <person name="Howarth C."/>
            <person name="Larson L."/>
            <person name="Lui A."/>
            <person name="MacDonald P.J.P."/>
            <person name="Mehta T."/>
            <person name="Montmayeur A."/>
            <person name="Murphy C."/>
            <person name="Neiman D."/>
            <person name="Pearson M."/>
            <person name="Priest M."/>
            <person name="Roberts A."/>
            <person name="Saif S."/>
            <person name="Shea T."/>
            <person name="Shenoy N."/>
            <person name="Sisk P."/>
            <person name="Stolte C."/>
            <person name="Sykes S."/>
            <person name="Yandava C."/>
            <person name="Wortman J."/>
            <person name="Nusbaum C."/>
            <person name="Birren B."/>
        </authorList>
    </citation>
    <scope>NUCLEOTIDE SEQUENCE</scope>
    <source>
        <strain evidence="6">R3-111a-1</strain>
    </source>
</reference>
<evidence type="ECO:0000313" key="6">
    <source>
        <dbReference type="EMBL" id="EJT79105.1"/>
    </source>
</evidence>
<comment type="similarity">
    <text evidence="1">Belongs to the peptidase S33 family.</text>
</comment>
<accession>J3NSE8</accession>
<dbReference type="EnsemblFungi" id="EJT79105">
    <property type="protein sequence ID" value="EJT79105"/>
    <property type="gene ID" value="GGTG_04194"/>
</dbReference>
<dbReference type="SUPFAM" id="SSF53474">
    <property type="entry name" value="alpha/beta-Hydrolases"/>
    <property type="match status" value="1"/>
</dbReference>
<organism evidence="6">
    <name type="scientific">Gaeumannomyces tritici (strain R3-111a-1)</name>
    <name type="common">Wheat and barley take-all root rot fungus</name>
    <name type="synonym">Gaeumannomyces graminis var. tritici</name>
    <dbReference type="NCBI Taxonomy" id="644352"/>
    <lineage>
        <taxon>Eukaryota</taxon>
        <taxon>Fungi</taxon>
        <taxon>Dikarya</taxon>
        <taxon>Ascomycota</taxon>
        <taxon>Pezizomycotina</taxon>
        <taxon>Sordariomycetes</taxon>
        <taxon>Sordariomycetidae</taxon>
        <taxon>Magnaporthales</taxon>
        <taxon>Magnaporthaceae</taxon>
        <taxon>Gaeumannomyces</taxon>
    </lineage>
</organism>
<proteinExistence type="inferred from homology"/>
<dbReference type="PANTHER" id="PTHR43248">
    <property type="entry name" value="2-SUCCINYL-6-HYDROXY-2,4-CYCLOHEXADIENE-1-CARBOXYLATE SYNTHASE"/>
    <property type="match status" value="1"/>
</dbReference>
<dbReference type="InterPro" id="IPR013595">
    <property type="entry name" value="Pept_S33_TAP-like_C"/>
</dbReference>
<feature type="chain" id="PRO_5015094429" description="Peptidase S33 tripeptidyl aminopeptidase-like C-terminal domain-containing protein" evidence="3">
    <location>
        <begin position="21"/>
        <end position="563"/>
    </location>
</feature>
<dbReference type="eggNOG" id="ENOG502RZ4D">
    <property type="taxonomic scope" value="Eukaryota"/>
</dbReference>
<evidence type="ECO:0000256" key="2">
    <source>
        <dbReference type="ARBA" id="ARBA00022801"/>
    </source>
</evidence>
<protein>
    <recommendedName>
        <fullName evidence="9">Peptidase S33 tripeptidyl aminopeptidase-like C-terminal domain-containing protein</fullName>
    </recommendedName>
</protein>
<dbReference type="Pfam" id="PF00561">
    <property type="entry name" value="Abhydrolase_1"/>
    <property type="match status" value="1"/>
</dbReference>
<dbReference type="Proteomes" id="UP000006039">
    <property type="component" value="Unassembled WGS sequence"/>
</dbReference>
<reference evidence="7" key="5">
    <citation type="submission" date="2018-04" db="UniProtKB">
        <authorList>
            <consortium name="EnsemblFungi"/>
        </authorList>
    </citation>
    <scope>IDENTIFICATION</scope>
    <source>
        <strain evidence="7">R3-111a-1</strain>
    </source>
</reference>
<keyword evidence="2" id="KW-0378">Hydrolase</keyword>
<feature type="domain" description="AB hydrolase-1" evidence="4">
    <location>
        <begin position="215"/>
        <end position="279"/>
    </location>
</feature>
<gene>
    <name evidence="7" type="primary">20344652</name>
    <name evidence="6" type="ORF">GGTG_04194</name>
</gene>
<evidence type="ECO:0008006" key="9">
    <source>
        <dbReference type="Google" id="ProtNLM"/>
    </source>
</evidence>
<dbReference type="GeneID" id="20344652"/>
<dbReference type="STRING" id="644352.J3NSE8"/>
<dbReference type="InterPro" id="IPR029058">
    <property type="entry name" value="AB_hydrolase_fold"/>
</dbReference>
<name>J3NSE8_GAET3</name>
<reference evidence="7" key="4">
    <citation type="journal article" date="2015" name="G3 (Bethesda)">
        <title>Genome sequences of three phytopathogenic species of the Magnaporthaceae family of fungi.</title>
        <authorList>
            <person name="Okagaki L.H."/>
            <person name="Nunes C.C."/>
            <person name="Sailsbery J."/>
            <person name="Clay B."/>
            <person name="Brown D."/>
            <person name="John T."/>
            <person name="Oh Y."/>
            <person name="Young N."/>
            <person name="Fitzgerald M."/>
            <person name="Haas B.J."/>
            <person name="Zeng Q."/>
            <person name="Young S."/>
            <person name="Adiconis X."/>
            <person name="Fan L."/>
            <person name="Levin J.Z."/>
            <person name="Mitchell T.K."/>
            <person name="Okubara P.A."/>
            <person name="Farman M.L."/>
            <person name="Kohn L.M."/>
            <person name="Birren B."/>
            <person name="Ma L.-J."/>
            <person name="Dean R.A."/>
        </authorList>
    </citation>
    <scope>NUCLEOTIDE SEQUENCE</scope>
    <source>
        <strain evidence="7">R3-111a-1</strain>
    </source>
</reference>
<evidence type="ECO:0000256" key="1">
    <source>
        <dbReference type="ARBA" id="ARBA00010088"/>
    </source>
</evidence>
<feature type="signal peptide" evidence="3">
    <location>
        <begin position="1"/>
        <end position="20"/>
    </location>
</feature>
<dbReference type="RefSeq" id="XP_009220250.1">
    <property type="nucleotide sequence ID" value="XM_009221986.1"/>
</dbReference>
<reference evidence="8" key="1">
    <citation type="submission" date="2010-07" db="EMBL/GenBank/DDBJ databases">
        <title>The genome sequence of Gaeumannomyces graminis var. tritici strain R3-111a-1.</title>
        <authorList>
            <consortium name="The Broad Institute Genome Sequencing Platform"/>
            <person name="Ma L.-J."/>
            <person name="Dead R."/>
            <person name="Young S."/>
            <person name="Zeng Q."/>
            <person name="Koehrsen M."/>
            <person name="Alvarado L."/>
            <person name="Berlin A."/>
            <person name="Chapman S.B."/>
            <person name="Chen Z."/>
            <person name="Freedman E."/>
            <person name="Gellesch M."/>
            <person name="Goldberg J."/>
            <person name="Griggs A."/>
            <person name="Gujja S."/>
            <person name="Heilman E.R."/>
            <person name="Heiman D."/>
            <person name="Hepburn T."/>
            <person name="Howarth C."/>
            <person name="Jen D."/>
            <person name="Larson L."/>
            <person name="Mehta T."/>
            <person name="Neiman D."/>
            <person name="Pearson M."/>
            <person name="Roberts A."/>
            <person name="Saif S."/>
            <person name="Shea T."/>
            <person name="Shenoy N."/>
            <person name="Sisk P."/>
            <person name="Stolte C."/>
            <person name="Sykes S."/>
            <person name="Walk T."/>
            <person name="White J."/>
            <person name="Yandava C."/>
            <person name="Haas B."/>
            <person name="Nusbaum C."/>
            <person name="Birren B."/>
        </authorList>
    </citation>
    <scope>NUCLEOTIDE SEQUENCE [LARGE SCALE GENOMIC DNA]</scope>
    <source>
        <strain evidence="8">R3-111a-1</strain>
    </source>
</reference>
<dbReference type="AlphaFoldDB" id="J3NSE8"/>
<evidence type="ECO:0000313" key="7">
    <source>
        <dbReference type="EnsemblFungi" id="EJT79105"/>
    </source>
</evidence>